<sequence>MRERIASVRTRIRTGLERAFAAEHTPHEIAASFAFGVFIVAMPTAGTAFALFALVAYFVNRASKLALAATLVVFNPPVKWAVYGASFWLGSYLLGPVPGVSLSDVSLTAGIDIVLRQLLGNTILAVAMALVGYMIVLQLAQFHRRRKEVGTNESWVDIFS</sequence>
<dbReference type="Proteomes" id="UP000011603">
    <property type="component" value="Unassembled WGS sequence"/>
</dbReference>
<dbReference type="OrthoDB" id="329979at2157"/>
<reference evidence="3" key="5">
    <citation type="submission" date="2014-05" db="EMBL/GenBank/DDBJ databases">
        <authorList>
            <person name="Wang L."/>
            <person name="Yang H."/>
            <person name="Xiang H."/>
        </authorList>
    </citation>
    <scope>NUCLEOTIDE SEQUENCE</scope>
    <source>
        <strain evidence="3">CGMCC 1.2087</strain>
    </source>
</reference>
<dbReference type="EMBL" id="CP001868">
    <property type="protein sequence ID" value="AFK20151.1"/>
    <property type="molecule type" value="Genomic_DNA"/>
</dbReference>
<evidence type="ECO:0000313" key="5">
    <source>
        <dbReference type="EMBL" id="ELZ99699.1"/>
    </source>
</evidence>
<evidence type="ECO:0000313" key="3">
    <source>
        <dbReference type="EMBL" id="AFK20151.1"/>
    </source>
</evidence>
<feature type="domain" description="DUF2062" evidence="2">
    <location>
        <begin position="12"/>
        <end position="147"/>
    </location>
</feature>
<dbReference type="EMBL" id="AOLO01000011">
    <property type="protein sequence ID" value="ELZ99699.1"/>
    <property type="molecule type" value="Genomic_DNA"/>
</dbReference>
<dbReference type="EMBL" id="CP007551">
    <property type="protein sequence ID" value="AHZ23524.1"/>
    <property type="molecule type" value="Genomic_DNA"/>
</dbReference>
<reference evidence="6 10" key="6">
    <citation type="submission" date="2019-04" db="EMBL/GenBank/DDBJ databases">
        <title>Methylomes of two halophilic Archaea, Haloarcula marismortui and Haloferax mediterranei.</title>
        <authorList>
            <person name="DasSarma S."/>
            <person name="DasSarma P."/>
            <person name="DasSarma S."/>
            <person name="Fomenkov A."/>
            <person name="Vincze T."/>
            <person name="Anton B.P."/>
            <person name="Roberts R.J."/>
        </authorList>
    </citation>
    <scope>NUCLEOTIDE SEQUENCE [LARGE SCALE GENOMIC DNA]</scope>
    <source>
        <strain evidence="6">ATCC 33500</strain>
        <strain evidence="10">ATCC 33500 / DSM 1411 / JCM 8866 / NBRC 14739 / NCIMB 2177 / R-4</strain>
    </source>
</reference>
<organism evidence="3 7">
    <name type="scientific">Haloferax mediterranei (strain ATCC 33500 / DSM 1411 / JCM 8866 / NBRC 14739 / NCIMB 2177 / R-4)</name>
    <name type="common">Halobacterium mediterranei</name>
    <dbReference type="NCBI Taxonomy" id="523841"/>
    <lineage>
        <taxon>Archaea</taxon>
        <taxon>Methanobacteriati</taxon>
        <taxon>Methanobacteriota</taxon>
        <taxon>Stenosarchaea group</taxon>
        <taxon>Halobacteria</taxon>
        <taxon>Halobacteriales</taxon>
        <taxon>Haloferacaceae</taxon>
        <taxon>Haloferax</taxon>
    </lineage>
</organism>
<dbReference type="PATRIC" id="fig|523841.21.peg.2855"/>
<evidence type="ECO:0000313" key="9">
    <source>
        <dbReference type="Proteomes" id="UP000027075"/>
    </source>
</evidence>
<evidence type="ECO:0000313" key="7">
    <source>
        <dbReference type="Proteomes" id="UP000006469"/>
    </source>
</evidence>
<dbReference type="PANTHER" id="PTHR40547">
    <property type="entry name" value="SLL0298 PROTEIN"/>
    <property type="match status" value="1"/>
</dbReference>
<feature type="transmembrane region" description="Helical" evidence="1">
    <location>
        <begin position="33"/>
        <end position="59"/>
    </location>
</feature>
<dbReference type="Proteomes" id="UP000027075">
    <property type="component" value="Chromosome"/>
</dbReference>
<dbReference type="Pfam" id="PF09835">
    <property type="entry name" value="DUF2062"/>
    <property type="match status" value="1"/>
</dbReference>
<dbReference type="GeneID" id="40157640"/>
<evidence type="ECO:0000313" key="10">
    <source>
        <dbReference type="Proteomes" id="UP000299011"/>
    </source>
</evidence>
<dbReference type="InterPro" id="IPR018639">
    <property type="entry name" value="DUF2062"/>
</dbReference>
<dbReference type="STRING" id="523841.HFX_2468"/>
<dbReference type="EMBL" id="CP039139">
    <property type="protein sequence ID" value="QCQ76411.1"/>
    <property type="molecule type" value="Genomic_DNA"/>
</dbReference>
<keyword evidence="1" id="KW-0472">Membrane</keyword>
<keyword evidence="1" id="KW-1133">Transmembrane helix</keyword>
<dbReference type="AlphaFoldDB" id="I3R7E1"/>
<evidence type="ECO:0000313" key="4">
    <source>
        <dbReference type="EMBL" id="AHZ23524.1"/>
    </source>
</evidence>
<name>I3R7E1_HALMT</name>
<protein>
    <submittedName>
        <fullName evidence="6">DUF2062 domain-containing protein</fullName>
    </submittedName>
</protein>
<dbReference type="eggNOG" id="arCOG06355">
    <property type="taxonomic scope" value="Archaea"/>
</dbReference>
<reference evidence="5 8" key="3">
    <citation type="journal article" date="2014" name="PLoS Genet.">
        <title>Phylogenetically driven sequencing of extremely halophilic archaea reveals strategies for static and dynamic osmo-response.</title>
        <authorList>
            <person name="Becker E.A."/>
            <person name="Seitzer P.M."/>
            <person name="Tritt A."/>
            <person name="Larsen D."/>
            <person name="Krusor M."/>
            <person name="Yao A.I."/>
            <person name="Wu D."/>
            <person name="Madern D."/>
            <person name="Eisen J.A."/>
            <person name="Darling A.E."/>
            <person name="Facciotti M.T."/>
        </authorList>
    </citation>
    <scope>NUCLEOTIDE SEQUENCE [LARGE SCALE GENOMIC DNA]</scope>
    <source>
        <strain evidence="5">ATCC 33500</strain>
        <strain evidence="8">ATCC 33500 / DSM 1411 / JCM 8866 / NBRC 14739 / NCIMB 2177 / R-4</strain>
    </source>
</reference>
<dbReference type="Proteomes" id="UP000299011">
    <property type="component" value="Chromosome"/>
</dbReference>
<dbReference type="KEGG" id="hme:HFX_2468"/>
<accession>I3R7E1</accession>
<reference evidence="4 9" key="4">
    <citation type="submission" date="2014-04" db="EMBL/GenBank/DDBJ databases">
        <title>Transcriptional profiles of Haloferax mediterranei on the basis of nitrogen availability.</title>
        <authorList>
            <person name="Bautista V."/>
        </authorList>
    </citation>
    <scope>NUCLEOTIDE SEQUENCE [LARGE SCALE GENOMIC DNA]</scope>
    <source>
        <strain evidence="4">ATCC 33500</strain>
        <strain evidence="9">ATCC 33500 / DSM 1411 / JCM 8866 / NBRC 14739 / NCIMB 2177 / R-4</strain>
    </source>
</reference>
<dbReference type="PaxDb" id="523841-HFX_2468"/>
<keyword evidence="1" id="KW-0812">Transmembrane</keyword>
<reference evidence="3 7" key="2">
    <citation type="journal article" date="2012" name="J. Bacteriol.">
        <title>Complete genome sequence of the metabolically versatile halophilic archaeon Haloferax mediterranei, a poly(3-hydroxybutyrate-co-3-hydroxyvalerate) producer.</title>
        <authorList>
            <person name="Han J."/>
            <person name="Zhang F."/>
            <person name="Hou J."/>
            <person name="Liu X."/>
            <person name="Li M."/>
            <person name="Liu H."/>
            <person name="Cai L."/>
            <person name="Zhang B."/>
            <person name="Chen Y."/>
            <person name="Zhou J."/>
            <person name="Hu S."/>
            <person name="Xiang H."/>
        </authorList>
    </citation>
    <scope>NUCLEOTIDE SEQUENCE [LARGE SCALE GENOMIC DNA]</scope>
    <source>
        <strain evidence="7">ATCC 33500 / DSM 1411 / JCM 8866 / NBRC 14739 / NCIMB 2177 / R-4</strain>
        <strain evidence="3">CGMCC 1.2087</strain>
    </source>
</reference>
<dbReference type="PANTHER" id="PTHR40547:SF1">
    <property type="entry name" value="SLL0298 PROTEIN"/>
    <property type="match status" value="1"/>
</dbReference>
<reference evidence="3" key="1">
    <citation type="journal article" date="2012" name="Appl. Environ. Microbiol.">
        <title>Identification of the haloarchaeal phasin (PhaP) that functions in polyhydroxyalkanoate accumulation and granule formation in Haloferax mediterranei.</title>
        <authorList>
            <person name="Cai S."/>
            <person name="Cai L."/>
            <person name="Liu H."/>
            <person name="Liu X."/>
            <person name="Han J."/>
            <person name="Zhou J."/>
            <person name="Xiang H."/>
        </authorList>
    </citation>
    <scope>NUCLEOTIDE SEQUENCE</scope>
    <source>
        <strain evidence="3">CGMCC 1.2087</strain>
    </source>
</reference>
<evidence type="ECO:0000313" key="8">
    <source>
        <dbReference type="Proteomes" id="UP000011603"/>
    </source>
</evidence>
<dbReference type="Proteomes" id="UP000006469">
    <property type="component" value="Chromosome"/>
</dbReference>
<feature type="transmembrane region" description="Helical" evidence="1">
    <location>
        <begin position="118"/>
        <end position="137"/>
    </location>
</feature>
<evidence type="ECO:0000256" key="1">
    <source>
        <dbReference type="SAM" id="Phobius"/>
    </source>
</evidence>
<keyword evidence="8" id="KW-1185">Reference proteome</keyword>
<evidence type="ECO:0000313" key="6">
    <source>
        <dbReference type="EMBL" id="QCQ76411.1"/>
    </source>
</evidence>
<dbReference type="HOGENOM" id="CLU_1590937_0_0_2"/>
<feature type="transmembrane region" description="Helical" evidence="1">
    <location>
        <begin position="80"/>
        <end position="98"/>
    </location>
</feature>
<dbReference type="RefSeq" id="WP_004059913.1">
    <property type="nucleotide sequence ID" value="NC_017941.2"/>
</dbReference>
<proteinExistence type="predicted"/>
<evidence type="ECO:0000259" key="2">
    <source>
        <dbReference type="Pfam" id="PF09835"/>
    </source>
</evidence>
<gene>
    <name evidence="3" type="ordered locus">HFX_2468</name>
    <name evidence="4" type="ORF">BM92_13135</name>
    <name evidence="5" type="ORF">C439_14134</name>
    <name evidence="6" type="ORF">E6P09_14445</name>
</gene>